<dbReference type="Gene3D" id="3.40.50.880">
    <property type="match status" value="1"/>
</dbReference>
<evidence type="ECO:0000256" key="1">
    <source>
        <dbReference type="ARBA" id="ARBA00023016"/>
    </source>
</evidence>
<dbReference type="Proteomes" id="UP001205609">
    <property type="component" value="Unassembled WGS sequence"/>
</dbReference>
<protein>
    <submittedName>
        <fullName evidence="5">Type 1 glutamine amidotransferase domain-containing protein</fullName>
    </submittedName>
</protein>
<accession>A0ABT2F0T3</accession>
<organism evidence="5 6">
    <name type="scientific">Staphylococcus americanisciuri</name>
    <dbReference type="NCBI Taxonomy" id="2973940"/>
    <lineage>
        <taxon>Bacteria</taxon>
        <taxon>Bacillati</taxon>
        <taxon>Bacillota</taxon>
        <taxon>Bacilli</taxon>
        <taxon>Bacillales</taxon>
        <taxon>Staphylococcaceae</taxon>
        <taxon>Staphylococcus</taxon>
    </lineage>
</organism>
<dbReference type="RefSeq" id="WP_259198550.1">
    <property type="nucleotide sequence ID" value="NZ_JANUXY010000002.1"/>
</dbReference>
<dbReference type="Pfam" id="PF01965">
    <property type="entry name" value="DJ-1_PfpI"/>
    <property type="match status" value="1"/>
</dbReference>
<dbReference type="InterPro" id="IPR050325">
    <property type="entry name" value="Prot/Nucl_acid_deglycase"/>
</dbReference>
<evidence type="ECO:0000256" key="3">
    <source>
        <dbReference type="ARBA" id="ARBA00038493"/>
    </source>
</evidence>
<reference evidence="5 6" key="1">
    <citation type="journal article" date="2023" name="Int. J. Syst. Evol. Microbiol.">
        <title>Streptococcus sciuri sp. nov., Staphylococcus marylandisciuri sp. nov. and Staphylococcus americanisciuri sp. nov., isolated from faeces of eastern grey squirrel (Sciurus carolinensis).</title>
        <authorList>
            <person name="Volokhov D.V."/>
            <person name="Zagorodnyaya T.A."/>
            <person name="Furtak V.A."/>
            <person name="Nattanmai G."/>
            <person name="Randall L."/>
            <person name="Jose S."/>
            <person name="Gao Y."/>
            <person name="Eisenberg T."/>
            <person name="Delmonte P."/>
            <person name="Blom J."/>
            <person name="Mitchell K.K."/>
        </authorList>
    </citation>
    <scope>NUCLEOTIDE SEQUENCE [LARGE SCALE GENOMIC DNA]</scope>
    <source>
        <strain evidence="5 6">GRT3</strain>
    </source>
</reference>
<dbReference type="PANTHER" id="PTHR48094:SF11">
    <property type="entry name" value="GLUTATHIONE-INDEPENDENT GLYOXALASE HSP31-RELATED"/>
    <property type="match status" value="1"/>
</dbReference>
<sequence>MKKIMIVNTSADYFAGTQKKTGLWLGELVHFYDYFQDKAVQIDLYNVNGGNIPIDPVSLRPFMLDKVTKRYYQDTQFMMLLKNTKSLHEATPQDYDVIYFTGGHGVMFDFPNNEDIQYAINEVYQHGGIVSAVCHGVAALLNVKDADGQYLIKDKSVTGFSDVEEVLANRRKIVPFMLEQELKARGAQYSKAKVPFIPYVQVDDRLVTGQNPQSPKRVAETVGQLLGLK</sequence>
<dbReference type="SUPFAM" id="SSF52317">
    <property type="entry name" value="Class I glutamine amidotransferase-like"/>
    <property type="match status" value="1"/>
</dbReference>
<keyword evidence="5" id="KW-0315">Glutamine amidotransferase</keyword>
<evidence type="ECO:0000313" key="5">
    <source>
        <dbReference type="EMBL" id="MCS4485876.1"/>
    </source>
</evidence>
<dbReference type="InterPro" id="IPR002818">
    <property type="entry name" value="DJ-1/PfpI"/>
</dbReference>
<proteinExistence type="inferred from homology"/>
<keyword evidence="1" id="KW-0346">Stress response</keyword>
<gene>
    <name evidence="5" type="ORF">NXS11_03095</name>
</gene>
<keyword evidence="2" id="KW-0456">Lyase</keyword>
<evidence type="ECO:0000256" key="2">
    <source>
        <dbReference type="ARBA" id="ARBA00023239"/>
    </source>
</evidence>
<name>A0ABT2F0T3_9STAP</name>
<dbReference type="CDD" id="cd03141">
    <property type="entry name" value="GATase1_Hsp31_like"/>
    <property type="match status" value="1"/>
</dbReference>
<keyword evidence="6" id="KW-1185">Reference proteome</keyword>
<dbReference type="EMBL" id="JANUXY010000002">
    <property type="protein sequence ID" value="MCS4485876.1"/>
    <property type="molecule type" value="Genomic_DNA"/>
</dbReference>
<dbReference type="PANTHER" id="PTHR48094">
    <property type="entry name" value="PROTEIN/NUCLEIC ACID DEGLYCASE DJ-1-RELATED"/>
    <property type="match status" value="1"/>
</dbReference>
<evidence type="ECO:0000259" key="4">
    <source>
        <dbReference type="Pfam" id="PF01965"/>
    </source>
</evidence>
<evidence type="ECO:0000313" key="6">
    <source>
        <dbReference type="Proteomes" id="UP001205609"/>
    </source>
</evidence>
<feature type="domain" description="DJ-1/PfpI" evidence="4">
    <location>
        <begin position="50"/>
        <end position="218"/>
    </location>
</feature>
<comment type="caution">
    <text evidence="5">The sequence shown here is derived from an EMBL/GenBank/DDBJ whole genome shotgun (WGS) entry which is preliminary data.</text>
</comment>
<comment type="similarity">
    <text evidence="3">Belongs to the peptidase C56 family. HSP31-like subfamily.</text>
</comment>
<dbReference type="InterPro" id="IPR029062">
    <property type="entry name" value="Class_I_gatase-like"/>
</dbReference>